<dbReference type="Gramene" id="Kaladp0042s0168.1.v1.1">
    <property type="protein sequence ID" value="Kaladp0042s0168.1.v1.1.CDS.1"/>
    <property type="gene ID" value="Kaladp0042s0168.v1.1"/>
</dbReference>
<dbReference type="Proteomes" id="UP000594263">
    <property type="component" value="Unplaced"/>
</dbReference>
<evidence type="ECO:0000313" key="2">
    <source>
        <dbReference type="EnsemblPlants" id="Kaladp0042s0168.1.v1.1.CDS.1"/>
    </source>
</evidence>
<dbReference type="PANTHER" id="PTHR34484">
    <property type="entry name" value="OS02G0832600 PROTEIN"/>
    <property type="match status" value="1"/>
</dbReference>
<proteinExistence type="predicted"/>
<organism evidence="2 3">
    <name type="scientific">Kalanchoe fedtschenkoi</name>
    <name type="common">Lavender scallops</name>
    <name type="synonym">South American air plant</name>
    <dbReference type="NCBI Taxonomy" id="63787"/>
    <lineage>
        <taxon>Eukaryota</taxon>
        <taxon>Viridiplantae</taxon>
        <taxon>Streptophyta</taxon>
        <taxon>Embryophyta</taxon>
        <taxon>Tracheophyta</taxon>
        <taxon>Spermatophyta</taxon>
        <taxon>Magnoliopsida</taxon>
        <taxon>eudicotyledons</taxon>
        <taxon>Gunneridae</taxon>
        <taxon>Pentapetalae</taxon>
        <taxon>Saxifragales</taxon>
        <taxon>Crassulaceae</taxon>
        <taxon>Kalanchoe</taxon>
    </lineage>
</organism>
<accession>A0A7N0TQ81</accession>
<dbReference type="AlphaFoldDB" id="A0A7N0TQ81"/>
<evidence type="ECO:0000256" key="1">
    <source>
        <dbReference type="SAM" id="Coils"/>
    </source>
</evidence>
<reference evidence="2" key="1">
    <citation type="submission" date="2021-01" db="UniProtKB">
        <authorList>
            <consortium name="EnsemblPlants"/>
        </authorList>
    </citation>
    <scope>IDENTIFICATION</scope>
</reference>
<evidence type="ECO:0000313" key="3">
    <source>
        <dbReference type="Proteomes" id="UP000594263"/>
    </source>
</evidence>
<dbReference type="PANTHER" id="PTHR34484:SF2">
    <property type="entry name" value="OS02G0832600 PROTEIN"/>
    <property type="match status" value="1"/>
</dbReference>
<dbReference type="OMA" id="EMVYPNF"/>
<dbReference type="EnsemblPlants" id="Kaladp0042s0168.1.v1.1">
    <property type="protein sequence ID" value="Kaladp0042s0168.1.v1.1.CDS.1"/>
    <property type="gene ID" value="Kaladp0042s0168.v1.1"/>
</dbReference>
<feature type="coiled-coil region" evidence="1">
    <location>
        <begin position="215"/>
        <end position="249"/>
    </location>
</feature>
<sequence length="296" mass="33011">MNLVELRPMDHQPPANCNYGVWRSELAAEDGAYAFQTMQQGRGGWKGNVYGSRRMGDGETHQRLKWNENRRFHSRKKRFTPFAPRNTSSFIIRAKRSGGIASLVSPPCPVTPVMLKTPVFSPLPEVLVDMAKAEWGVDSYGSMKGLIRVRAEARDEDGGELSDIDVEHGEVGGRLDLDLSRFQLTYPTVCEVVNNVSTGGNAMLDTRLSYRDMQIAQLNEEKLMINDKLSQMERDMEEMRRRIRYLETYSGLAALENAMVDSDSDMRGCCAGSEKSIGGGCNDAGQSLVLRDDVTS</sequence>
<name>A0A7N0TQ81_KALFE</name>
<protein>
    <submittedName>
        <fullName evidence="2">Uncharacterized protein</fullName>
    </submittedName>
</protein>
<keyword evidence="1" id="KW-0175">Coiled coil</keyword>
<keyword evidence="3" id="KW-1185">Reference proteome</keyword>